<comment type="cofactor">
    <cofactor evidence="11">
        <name>a divalent metal cation</name>
        <dbReference type="ChEBI" id="CHEBI:60240"/>
    </cofactor>
    <text evidence="11">Binds 2 divalent metal cations per subunit. Site 1 may preferentially bind zinc ions, while site 2 has a preference for magnesium and/or manganese ions.</text>
</comment>
<comment type="caution">
    <text evidence="14">The sequence shown here is derived from an EMBL/GenBank/DDBJ whole genome shotgun (WGS) entry which is preliminary data.</text>
</comment>
<evidence type="ECO:0000256" key="3">
    <source>
        <dbReference type="ARBA" id="ARBA00022723"/>
    </source>
</evidence>
<comment type="catalytic activity">
    <reaction evidence="1">
        <text>3',5'-cyclic GMP + H2O = GMP + H(+)</text>
        <dbReference type="Rhea" id="RHEA:16957"/>
        <dbReference type="ChEBI" id="CHEBI:15377"/>
        <dbReference type="ChEBI" id="CHEBI:15378"/>
        <dbReference type="ChEBI" id="CHEBI:57746"/>
        <dbReference type="ChEBI" id="CHEBI:58115"/>
        <dbReference type="EC" id="3.1.4.35"/>
    </reaction>
</comment>
<evidence type="ECO:0000313" key="14">
    <source>
        <dbReference type="EMBL" id="KAK1344306.1"/>
    </source>
</evidence>
<evidence type="ECO:0000256" key="1">
    <source>
        <dbReference type="ARBA" id="ARBA00000583"/>
    </source>
</evidence>
<feature type="binding site" evidence="10">
    <location>
        <position position="376"/>
    </location>
    <ligand>
        <name>Zn(2+)</name>
        <dbReference type="ChEBI" id="CHEBI:29105"/>
        <label>1</label>
    </ligand>
</feature>
<keyword evidence="3 10" id="KW-0479">Metal-binding</keyword>
<feature type="active site" description="Proton donor" evidence="8">
    <location>
        <position position="336"/>
    </location>
</feature>
<dbReference type="FunFam" id="1.10.1300.10:FF:000006">
    <property type="entry name" value="Phosphodiesterase 9A"/>
    <property type="match status" value="1"/>
</dbReference>
<dbReference type="GO" id="GO:0046872">
    <property type="term" value="F:metal ion binding"/>
    <property type="evidence" value="ECO:0007669"/>
    <property type="project" value="UniProtKB-KW"/>
</dbReference>
<feature type="binding site" evidence="9">
    <location>
        <position position="486"/>
    </location>
    <ligand>
        <name>AMP</name>
        <dbReference type="ChEBI" id="CHEBI:456215"/>
    </ligand>
</feature>
<feature type="binding site" evidence="10">
    <location>
        <position position="377"/>
    </location>
    <ligand>
        <name>Zn(2+)</name>
        <dbReference type="ChEBI" id="CHEBI:29105"/>
        <label>2</label>
    </ligand>
</feature>
<dbReference type="EMBL" id="JAULJE010000004">
    <property type="protein sequence ID" value="KAK1344306.1"/>
    <property type="molecule type" value="Genomic_DNA"/>
</dbReference>
<dbReference type="InterPro" id="IPR023174">
    <property type="entry name" value="PDEase_CS"/>
</dbReference>
<dbReference type="AlphaFoldDB" id="A0AA40I7F9"/>
<feature type="binding site" evidence="9">
    <location>
        <position position="377"/>
    </location>
    <ligand>
        <name>AMP</name>
        <dbReference type="ChEBI" id="CHEBI:456215"/>
    </ligand>
</feature>
<dbReference type="GO" id="GO:0007165">
    <property type="term" value="P:signal transduction"/>
    <property type="evidence" value="ECO:0007669"/>
    <property type="project" value="InterPro"/>
</dbReference>
<dbReference type="CDD" id="cd00077">
    <property type="entry name" value="HDc"/>
    <property type="match status" value="1"/>
</dbReference>
<evidence type="ECO:0000256" key="5">
    <source>
        <dbReference type="ARBA" id="ARBA00037913"/>
    </source>
</evidence>
<evidence type="ECO:0000256" key="12">
    <source>
        <dbReference type="SAM" id="MobiDB-lite"/>
    </source>
</evidence>
<name>A0AA40I7F9_CNENI</name>
<evidence type="ECO:0000256" key="6">
    <source>
        <dbReference type="ARBA" id="ARBA00058791"/>
    </source>
</evidence>
<evidence type="ECO:0000256" key="4">
    <source>
        <dbReference type="ARBA" id="ARBA00022801"/>
    </source>
</evidence>
<dbReference type="PRINTS" id="PR00387">
    <property type="entry name" value="PDIESTERASE1"/>
</dbReference>
<comment type="pathway">
    <text evidence="5">Purine metabolism; 3',5'-cyclic GMP degradation; GMP from 3',5'-cyclic GMP: step 1/1.</text>
</comment>
<feature type="region of interest" description="Disordered" evidence="12">
    <location>
        <begin position="671"/>
        <end position="747"/>
    </location>
</feature>
<dbReference type="EC" id="3.1.4.-" evidence="11"/>
<dbReference type="SMART" id="SM00471">
    <property type="entry name" value="HDc"/>
    <property type="match status" value="1"/>
</dbReference>
<dbReference type="SUPFAM" id="SSF109604">
    <property type="entry name" value="HD-domain/PDEase-like"/>
    <property type="match status" value="1"/>
</dbReference>
<evidence type="ECO:0000256" key="7">
    <source>
        <dbReference type="ARBA" id="ARBA00061167"/>
    </source>
</evidence>
<keyword evidence="2" id="KW-0140">cGMP</keyword>
<reference evidence="14" key="1">
    <citation type="submission" date="2023-06" db="EMBL/GenBank/DDBJ databases">
        <title>Reference genome for the Northern bat (Eptesicus nilssonii), a most northern bat species.</title>
        <authorList>
            <person name="Laine V.N."/>
            <person name="Pulliainen A.T."/>
            <person name="Lilley T.M."/>
        </authorList>
    </citation>
    <scope>NUCLEOTIDE SEQUENCE</scope>
    <source>
        <strain evidence="14">BLF_Eptnil</strain>
        <tissue evidence="14">Kidney</tissue>
    </source>
</reference>
<feature type="region of interest" description="Disordered" evidence="12">
    <location>
        <begin position="613"/>
        <end position="641"/>
    </location>
</feature>
<feature type="binding site" evidence="10">
    <location>
        <position position="486"/>
    </location>
    <ligand>
        <name>Zn(2+)</name>
        <dbReference type="ChEBI" id="CHEBI:29105"/>
        <label>1</label>
    </ligand>
</feature>
<feature type="binding site" evidence="9">
    <location>
        <position position="537"/>
    </location>
    <ligand>
        <name>AMP</name>
        <dbReference type="ChEBI" id="CHEBI:456215"/>
    </ligand>
</feature>
<protein>
    <recommendedName>
        <fullName evidence="11">Phosphodiesterase</fullName>
        <ecNumber evidence="11">3.1.4.-</ecNumber>
    </recommendedName>
</protein>
<evidence type="ECO:0000256" key="2">
    <source>
        <dbReference type="ARBA" id="ARBA00022535"/>
    </source>
</evidence>
<dbReference type="PROSITE" id="PS00126">
    <property type="entry name" value="PDEASE_I_1"/>
    <property type="match status" value="1"/>
</dbReference>
<dbReference type="InterPro" id="IPR002073">
    <property type="entry name" value="PDEase_catalytic_dom"/>
</dbReference>
<gene>
    <name evidence="14" type="ORF">QTO34_014871</name>
</gene>
<comment type="function">
    <text evidence="6">Specifically hydrolyzes the second messenger cGMP, which is a key regulator of many important physiological processes. Highly specific: compared to other members of the cyclic nucleotide phosphodiesterase family, has the highest affinity and selectivity for cGMP. Specifically regulates natriuretic-peptide-dependent cGMP signaling in heart, acting as a regulator of cardiac hypertrophy in myocytes and muscle. Does not regulate nitric oxide-dependent cGMP in heart. Additional experiments are required to confirm whether its ability to hydrolyze natriuretic-peptide-dependent cGMP is specific to heart or is a general feature of the protein. In brain, involved in cognitive function, such as learning and long-term memory.</text>
</comment>
<keyword evidence="4 11" id="KW-0378">Hydrolase</keyword>
<accession>A0AA40I7F9</accession>
<dbReference type="Proteomes" id="UP001177744">
    <property type="component" value="Unassembled WGS sequence"/>
</dbReference>
<dbReference type="InterPro" id="IPR023088">
    <property type="entry name" value="PDEase"/>
</dbReference>
<organism evidence="14 15">
    <name type="scientific">Cnephaeus nilssonii</name>
    <name type="common">Northern bat</name>
    <name type="synonym">Eptesicus nilssonii</name>
    <dbReference type="NCBI Taxonomy" id="3371016"/>
    <lineage>
        <taxon>Eukaryota</taxon>
        <taxon>Metazoa</taxon>
        <taxon>Chordata</taxon>
        <taxon>Craniata</taxon>
        <taxon>Vertebrata</taxon>
        <taxon>Euteleostomi</taxon>
        <taxon>Mammalia</taxon>
        <taxon>Eutheria</taxon>
        <taxon>Laurasiatheria</taxon>
        <taxon>Chiroptera</taxon>
        <taxon>Yangochiroptera</taxon>
        <taxon>Vespertilionidae</taxon>
        <taxon>Cnephaeus</taxon>
    </lineage>
</organism>
<feature type="domain" description="PDEase" evidence="13">
    <location>
        <begin position="259"/>
        <end position="581"/>
    </location>
</feature>
<keyword evidence="15" id="KW-1185">Reference proteome</keyword>
<evidence type="ECO:0000259" key="13">
    <source>
        <dbReference type="PROSITE" id="PS51845"/>
    </source>
</evidence>
<evidence type="ECO:0000256" key="11">
    <source>
        <dbReference type="RuleBase" id="RU363067"/>
    </source>
</evidence>
<dbReference type="PANTHER" id="PTHR11347">
    <property type="entry name" value="CYCLIC NUCLEOTIDE PHOSPHODIESTERASE"/>
    <property type="match status" value="1"/>
</dbReference>
<dbReference type="GO" id="GO:0047555">
    <property type="term" value="F:3',5'-cyclic-GMP phosphodiesterase activity"/>
    <property type="evidence" value="ECO:0007669"/>
    <property type="project" value="UniProtKB-EC"/>
</dbReference>
<evidence type="ECO:0000256" key="9">
    <source>
        <dbReference type="PIRSR" id="PIRSR623088-2"/>
    </source>
</evidence>
<sequence>MEMNMAKVQDGKVEISPCQGVVFSKYCNSSDIMDLFCIATGLPRNTTISLLTTDDAMVSIDPTMPANSESTPYKVRPVALKQLSVYGVHKQCVANDCTLGQDILHRLAGPGEQEWNSAQARGQRVARARFAFYCPGRHPNLLRCAEDAKNDGRCSCSTQHKAKRYARQRLGSGWAAGAFKINELKAEVANHLAVLEKRVELEGLKVVEIEKCKSDIKKMREELAARSNRNSSCHGRGLRDAPVILKQNSLLFDICLAKVVPDHSLLWQEYLLSPETIEGLRKPTFDVWLWEPNEMLSCLEHMYHDLCLVRDFSINPITLKRWLLCVHDNYRNNPFHNFRHCFCVAQMMYSMIWLCGLQEKFSQMDILILMTAAICHDLDHPGYNNTYQINARTELAVRYNDISPLENHHCAVAFQILAQPECNIFSNVQPDGFKQIRQGMITLILATDMARHAEIMDSFKEKMENFDYSNEEHMTLLKMILIKCCDISNEVRPMEVAEPWVDCLLEEYFMQSDREKSEGLPVAPFMDRDKVTKATAQIGFIKFVLIPMFETVTKNQLPASFLSPGHCRFSGSCLLARSALSTHCALPAGEQSGSQVAVGRGVAFPEESCVHRAPGEGHPVLSPSECPTGGQTGGQSRSGWGQARAESLQALGLSGAYVVKLALEDEKVQRGRLGGQRDTGGEGREWLLPGPCGKQEQWDRGTGWAGGRHEGLQESWTEQCQSLGHRGRRSRPHPGGSDSAPWTDAGSPCDPLRHRTCLVFPNAFRRLSGGRVTESVSLQLFPAIEESMLQPLWESRDRYEELKQMDDAVTEVGLRGAAGDAGPIRMLTPRGGPSGRALVPTQRRVRPTTSGHPTWLDVT</sequence>
<comment type="similarity">
    <text evidence="7">Belongs to the cyclic nucleotide phosphodiesterase family. PDE9 subfamily.</text>
</comment>
<feature type="binding site" evidence="9">
    <location>
        <begin position="336"/>
        <end position="340"/>
    </location>
    <ligand>
        <name>AMP</name>
        <dbReference type="ChEBI" id="CHEBI:456215"/>
    </ligand>
</feature>
<proteinExistence type="inferred from homology"/>
<feature type="binding site" evidence="10">
    <location>
        <position position="340"/>
    </location>
    <ligand>
        <name>Zn(2+)</name>
        <dbReference type="ChEBI" id="CHEBI:29105"/>
        <label>1</label>
    </ligand>
</feature>
<feature type="binding site" evidence="10">
    <location>
        <position position="377"/>
    </location>
    <ligand>
        <name>Zn(2+)</name>
        <dbReference type="ChEBI" id="CHEBI:29105"/>
        <label>1</label>
    </ligand>
</feature>
<evidence type="ECO:0000256" key="8">
    <source>
        <dbReference type="PIRSR" id="PIRSR623088-1"/>
    </source>
</evidence>
<evidence type="ECO:0000313" key="15">
    <source>
        <dbReference type="Proteomes" id="UP001177744"/>
    </source>
</evidence>
<dbReference type="Pfam" id="PF00233">
    <property type="entry name" value="PDEase_I"/>
    <property type="match status" value="1"/>
</dbReference>
<dbReference type="Gene3D" id="1.10.1300.10">
    <property type="entry name" value="3'5'-cyclic nucleotide phosphodiesterase, catalytic domain"/>
    <property type="match status" value="1"/>
</dbReference>
<evidence type="ECO:0000256" key="10">
    <source>
        <dbReference type="PIRSR" id="PIRSR623088-3"/>
    </source>
</evidence>
<dbReference type="InterPro" id="IPR003607">
    <property type="entry name" value="HD/PDEase_dom"/>
</dbReference>
<dbReference type="InterPro" id="IPR036971">
    <property type="entry name" value="PDEase_catalytic_dom_sf"/>
</dbReference>
<dbReference type="PROSITE" id="PS51845">
    <property type="entry name" value="PDEASE_I_2"/>
    <property type="match status" value="1"/>
</dbReference>